<dbReference type="Pfam" id="PF08669">
    <property type="entry name" value="GCV_T_C"/>
    <property type="match status" value="1"/>
</dbReference>
<organism evidence="11 12">
    <name type="scientific">Peredibacter starrii</name>
    <dbReference type="NCBI Taxonomy" id="28202"/>
    <lineage>
        <taxon>Bacteria</taxon>
        <taxon>Pseudomonadati</taxon>
        <taxon>Bdellovibrionota</taxon>
        <taxon>Bacteriovoracia</taxon>
        <taxon>Bacteriovoracales</taxon>
        <taxon>Bacteriovoracaceae</taxon>
        <taxon>Peredibacter</taxon>
    </lineage>
</organism>
<dbReference type="Gene3D" id="3.30.1360.120">
    <property type="entry name" value="Probable tRNA modification gtpase trme, domain 1"/>
    <property type="match status" value="1"/>
</dbReference>
<evidence type="ECO:0000256" key="1">
    <source>
        <dbReference type="ARBA" id="ARBA00008609"/>
    </source>
</evidence>
<dbReference type="RefSeq" id="WP_321395486.1">
    <property type="nucleotide sequence ID" value="NZ_CP139487.1"/>
</dbReference>
<dbReference type="InterPro" id="IPR028896">
    <property type="entry name" value="GcvT/YgfZ/DmdA"/>
</dbReference>
<evidence type="ECO:0000256" key="4">
    <source>
        <dbReference type="ARBA" id="ARBA00022679"/>
    </source>
</evidence>
<protein>
    <recommendedName>
        <fullName evidence="2 7">Aminomethyltransferase</fullName>
        <ecNumber evidence="2 7">2.1.2.10</ecNumber>
    </recommendedName>
    <alternativeName>
        <fullName evidence="5 7">Glycine cleavage system T protein</fullName>
    </alternativeName>
</protein>
<comment type="catalytic activity">
    <reaction evidence="6 7">
        <text>N(6)-[(R)-S(8)-aminomethyldihydrolipoyl]-L-lysyl-[protein] + (6S)-5,6,7,8-tetrahydrofolate = N(6)-[(R)-dihydrolipoyl]-L-lysyl-[protein] + (6R)-5,10-methylene-5,6,7,8-tetrahydrofolate + NH4(+)</text>
        <dbReference type="Rhea" id="RHEA:16945"/>
        <dbReference type="Rhea" id="RHEA-COMP:10475"/>
        <dbReference type="Rhea" id="RHEA-COMP:10492"/>
        <dbReference type="ChEBI" id="CHEBI:15636"/>
        <dbReference type="ChEBI" id="CHEBI:28938"/>
        <dbReference type="ChEBI" id="CHEBI:57453"/>
        <dbReference type="ChEBI" id="CHEBI:83100"/>
        <dbReference type="ChEBI" id="CHEBI:83143"/>
        <dbReference type="EC" id="2.1.2.10"/>
    </reaction>
</comment>
<dbReference type="Gene3D" id="2.40.30.110">
    <property type="entry name" value="Aminomethyltransferase beta-barrel domains"/>
    <property type="match status" value="1"/>
</dbReference>
<feature type="domain" description="GCVT N-terminal" evidence="9">
    <location>
        <begin position="8"/>
        <end position="257"/>
    </location>
</feature>
<name>A0AAX4HQ90_9BACT</name>
<dbReference type="GO" id="GO:0005960">
    <property type="term" value="C:glycine cleavage complex"/>
    <property type="evidence" value="ECO:0007669"/>
    <property type="project" value="InterPro"/>
</dbReference>
<dbReference type="PANTHER" id="PTHR43757">
    <property type="entry name" value="AMINOMETHYLTRANSFERASE"/>
    <property type="match status" value="1"/>
</dbReference>
<dbReference type="Pfam" id="PF01571">
    <property type="entry name" value="GCV_T"/>
    <property type="match status" value="1"/>
</dbReference>
<dbReference type="FunFam" id="4.10.1250.10:FF:000001">
    <property type="entry name" value="Aminomethyltransferase"/>
    <property type="match status" value="1"/>
</dbReference>
<dbReference type="GO" id="GO:0004047">
    <property type="term" value="F:aminomethyltransferase activity"/>
    <property type="evidence" value="ECO:0007669"/>
    <property type="project" value="UniProtKB-UniRule"/>
</dbReference>
<dbReference type="GO" id="GO:0008483">
    <property type="term" value="F:transaminase activity"/>
    <property type="evidence" value="ECO:0007669"/>
    <property type="project" value="UniProtKB-KW"/>
</dbReference>
<comment type="subunit">
    <text evidence="7">The glycine cleavage system is composed of four proteins: P, T, L and H.</text>
</comment>
<evidence type="ECO:0000256" key="6">
    <source>
        <dbReference type="ARBA" id="ARBA00047665"/>
    </source>
</evidence>
<dbReference type="InterPro" id="IPR029043">
    <property type="entry name" value="GcvT/YgfZ_C"/>
</dbReference>
<dbReference type="InterPro" id="IPR027266">
    <property type="entry name" value="TrmE/GcvT-like"/>
</dbReference>
<evidence type="ECO:0000256" key="8">
    <source>
        <dbReference type="PIRSR" id="PIRSR006487-1"/>
    </source>
</evidence>
<comment type="similarity">
    <text evidence="1 7">Belongs to the GcvT family.</text>
</comment>
<keyword evidence="12" id="KW-1185">Reference proteome</keyword>
<evidence type="ECO:0000256" key="7">
    <source>
        <dbReference type="HAMAP-Rule" id="MF_00259"/>
    </source>
</evidence>
<dbReference type="Proteomes" id="UP001324634">
    <property type="component" value="Chromosome"/>
</dbReference>
<dbReference type="GO" id="GO:0005829">
    <property type="term" value="C:cytosol"/>
    <property type="evidence" value="ECO:0007669"/>
    <property type="project" value="TreeGrafter"/>
</dbReference>
<dbReference type="GO" id="GO:0019464">
    <property type="term" value="P:glycine decarboxylation via glycine cleavage system"/>
    <property type="evidence" value="ECO:0007669"/>
    <property type="project" value="UniProtKB-UniRule"/>
</dbReference>
<gene>
    <name evidence="7 11" type="primary">gcvT</name>
    <name evidence="11" type="ORF">SOO65_00805</name>
</gene>
<evidence type="ECO:0000256" key="3">
    <source>
        <dbReference type="ARBA" id="ARBA00022576"/>
    </source>
</evidence>
<dbReference type="FunFam" id="3.30.70.1400:FF:000001">
    <property type="entry name" value="Aminomethyltransferase"/>
    <property type="match status" value="1"/>
</dbReference>
<dbReference type="InterPro" id="IPR006222">
    <property type="entry name" value="GCVT_N"/>
</dbReference>
<dbReference type="InterPro" id="IPR022903">
    <property type="entry name" value="GcvT_bac"/>
</dbReference>
<dbReference type="SUPFAM" id="SSF101790">
    <property type="entry name" value="Aminomethyltransferase beta-barrel domain"/>
    <property type="match status" value="1"/>
</dbReference>
<feature type="domain" description="Aminomethyltransferase C-terminal" evidence="10">
    <location>
        <begin position="276"/>
        <end position="352"/>
    </location>
</feature>
<dbReference type="InterPro" id="IPR006223">
    <property type="entry name" value="GcvT"/>
</dbReference>
<dbReference type="InterPro" id="IPR013977">
    <property type="entry name" value="GcvT_C"/>
</dbReference>
<dbReference type="SUPFAM" id="SSF103025">
    <property type="entry name" value="Folate-binding domain"/>
    <property type="match status" value="1"/>
</dbReference>
<evidence type="ECO:0000313" key="12">
    <source>
        <dbReference type="Proteomes" id="UP001324634"/>
    </source>
</evidence>
<dbReference type="Gene3D" id="4.10.1250.10">
    <property type="entry name" value="Aminomethyltransferase fragment"/>
    <property type="match status" value="1"/>
</dbReference>
<dbReference type="EMBL" id="CP139487">
    <property type="protein sequence ID" value="WPU65281.1"/>
    <property type="molecule type" value="Genomic_DNA"/>
</dbReference>
<keyword evidence="4 7" id="KW-0808">Transferase</keyword>
<sequence>MTTLKTYLYDEHVKLGGKIVPFAGWDMPVQYSSVKDEVLAVRNNVGVFDVSHMGEFFVEGEDAEAFVDGLVTNDIQNAPMGKAIYSPLCRENGTVIDDLIVYKLAPGHVLVCVNAGNIDKDFAWFKSKHTGFKCNLTNRSNDYSLLAIQGPKAFEILKPLLKDLPEIEYYSVHETAFENNPVIVARTGYTGEDGFEVFGTHEGTKALWQKLMSVGVTPCGLAARDVLRLEVCYPLYGHELNDEVNPYDAGLGWTVKGAKTNFIGKEALAPKKANYKLVKLILEKGIPREGYPVLNSKNEPIGVITSGTMSVVLNKGIAFARIQIDKAPSDEVFMVDIRQKPYPAQLTKKPFVTGGHK</sequence>
<dbReference type="PIRSF" id="PIRSF006487">
    <property type="entry name" value="GcvT"/>
    <property type="match status" value="1"/>
</dbReference>
<dbReference type="Gene3D" id="3.30.70.1400">
    <property type="entry name" value="Aminomethyltransferase beta-barrel domains"/>
    <property type="match status" value="1"/>
</dbReference>
<evidence type="ECO:0000256" key="2">
    <source>
        <dbReference type="ARBA" id="ARBA00012616"/>
    </source>
</evidence>
<dbReference type="AlphaFoldDB" id="A0AAX4HQ90"/>
<evidence type="ECO:0000259" key="9">
    <source>
        <dbReference type="Pfam" id="PF01571"/>
    </source>
</evidence>
<accession>A0AAX4HQ90</accession>
<proteinExistence type="inferred from homology"/>
<dbReference type="HAMAP" id="MF_00259">
    <property type="entry name" value="GcvT"/>
    <property type="match status" value="1"/>
</dbReference>
<evidence type="ECO:0000313" key="11">
    <source>
        <dbReference type="EMBL" id="WPU65281.1"/>
    </source>
</evidence>
<dbReference type="NCBIfam" id="TIGR00528">
    <property type="entry name" value="gcvT"/>
    <property type="match status" value="1"/>
</dbReference>
<feature type="binding site" evidence="8">
    <location>
        <position position="196"/>
    </location>
    <ligand>
        <name>substrate</name>
    </ligand>
</feature>
<dbReference type="EC" id="2.1.2.10" evidence="2 7"/>
<reference evidence="11 12" key="1">
    <citation type="submission" date="2023-11" db="EMBL/GenBank/DDBJ databases">
        <title>Peredibacter starrii A3.12.</title>
        <authorList>
            <person name="Mitchell R.J."/>
        </authorList>
    </citation>
    <scope>NUCLEOTIDE SEQUENCE [LARGE SCALE GENOMIC DNA]</scope>
    <source>
        <strain evidence="11 12">A3.12</strain>
    </source>
</reference>
<comment type="function">
    <text evidence="7">The glycine cleavage system catalyzes the degradation of glycine.</text>
</comment>
<dbReference type="NCBIfam" id="NF001567">
    <property type="entry name" value="PRK00389.1"/>
    <property type="match status" value="1"/>
</dbReference>
<dbReference type="PANTHER" id="PTHR43757:SF2">
    <property type="entry name" value="AMINOMETHYLTRANSFERASE, MITOCHONDRIAL"/>
    <property type="match status" value="1"/>
</dbReference>
<evidence type="ECO:0000256" key="5">
    <source>
        <dbReference type="ARBA" id="ARBA00031395"/>
    </source>
</evidence>
<keyword evidence="3 7" id="KW-0032">Aminotransferase</keyword>
<evidence type="ECO:0000259" key="10">
    <source>
        <dbReference type="Pfam" id="PF08669"/>
    </source>
</evidence>
<dbReference type="KEGG" id="psti:SOO65_00805"/>